<evidence type="ECO:0000259" key="7">
    <source>
        <dbReference type="Pfam" id="PF10035"/>
    </source>
</evidence>
<evidence type="ECO:0000256" key="6">
    <source>
        <dbReference type="SAM" id="Phobius"/>
    </source>
</evidence>
<dbReference type="InterPro" id="IPR051461">
    <property type="entry name" value="UPF0750_membrane"/>
</dbReference>
<evidence type="ECO:0000313" key="8">
    <source>
        <dbReference type="EMBL" id="ACZ01380.1"/>
    </source>
</evidence>
<gene>
    <name evidence="8" type="ordered locus">Smon_0914</name>
</gene>
<dbReference type="Gene3D" id="3.30.70.120">
    <property type="match status" value="1"/>
</dbReference>
<reference evidence="8 9" key="1">
    <citation type="journal article" date="2009" name="Stand. Genomic Sci.">
        <title>Complete genome sequence of Streptobacillus moniliformis type strain (9901T).</title>
        <authorList>
            <person name="Nolan M."/>
            <person name="Gronow S."/>
            <person name="Lapidus A."/>
            <person name="Ivanova N."/>
            <person name="Copeland A."/>
            <person name="Lucas S."/>
            <person name="Del Rio T.G."/>
            <person name="Chen F."/>
            <person name="Tice H."/>
            <person name="Pitluck S."/>
            <person name="Cheng J.F."/>
            <person name="Sims D."/>
            <person name="Meincke L."/>
            <person name="Bruce D."/>
            <person name="Goodwin L."/>
            <person name="Brettin T."/>
            <person name="Han C."/>
            <person name="Detter J.C."/>
            <person name="Ovchinikova G."/>
            <person name="Pati A."/>
            <person name="Mavromatis K."/>
            <person name="Mikhailova N."/>
            <person name="Chen A."/>
            <person name="Palaniappan K."/>
            <person name="Land M."/>
            <person name="Hauser L."/>
            <person name="Chang Y.J."/>
            <person name="Jeffries C.D."/>
            <person name="Rohde M."/>
            <person name="Sproer C."/>
            <person name="Goker M."/>
            <person name="Bristow J."/>
            <person name="Eisen J.A."/>
            <person name="Markowitz V."/>
            <person name="Hugenholtz P."/>
            <person name="Kyrpides N.C."/>
            <person name="Klenk H.P."/>
            <person name="Chain P."/>
        </authorList>
    </citation>
    <scope>NUCLEOTIDE SEQUENCE [LARGE SCALE GENOMIC DNA]</scope>
    <source>
        <strain evidence="9">ATCC 14647 / DSM 12112 / NCTC 10651 / 9901</strain>
    </source>
</reference>
<evidence type="ECO:0000256" key="4">
    <source>
        <dbReference type="ARBA" id="ARBA00022989"/>
    </source>
</evidence>
<dbReference type="KEGG" id="smf:Smon_0914"/>
<dbReference type="AlphaFoldDB" id="D1AYK4"/>
<protein>
    <recommendedName>
        <fullName evidence="7">DUF2179 domain-containing protein</fullName>
    </recommendedName>
</protein>
<feature type="transmembrane region" description="Helical" evidence="6">
    <location>
        <begin position="12"/>
        <end position="31"/>
    </location>
</feature>
<dbReference type="InterPro" id="IPR003740">
    <property type="entry name" value="YitT"/>
</dbReference>
<proteinExistence type="predicted"/>
<evidence type="ECO:0000256" key="1">
    <source>
        <dbReference type="ARBA" id="ARBA00004651"/>
    </source>
</evidence>
<dbReference type="PIRSF" id="PIRSF006483">
    <property type="entry name" value="Membrane_protein_YitT"/>
    <property type="match status" value="1"/>
</dbReference>
<dbReference type="InterPro" id="IPR019264">
    <property type="entry name" value="DUF2179"/>
</dbReference>
<name>D1AYK4_STRM9</name>
<evidence type="ECO:0000256" key="2">
    <source>
        <dbReference type="ARBA" id="ARBA00022475"/>
    </source>
</evidence>
<organism evidence="8 9">
    <name type="scientific">Streptobacillus moniliformis (strain ATCC 14647 / DSM 12112 / NCTC 10651 / 9901)</name>
    <dbReference type="NCBI Taxonomy" id="519441"/>
    <lineage>
        <taxon>Bacteria</taxon>
        <taxon>Fusobacteriati</taxon>
        <taxon>Fusobacteriota</taxon>
        <taxon>Fusobacteriia</taxon>
        <taxon>Fusobacteriales</taxon>
        <taxon>Leptotrichiaceae</taxon>
        <taxon>Streptobacillus</taxon>
    </lineage>
</organism>
<dbReference type="GO" id="GO:0005886">
    <property type="term" value="C:plasma membrane"/>
    <property type="evidence" value="ECO:0007669"/>
    <property type="project" value="UniProtKB-SubCell"/>
</dbReference>
<sequence length="284" mass="32301">MFKKYKSMILPIILITISAMIQSYTIEVFIIPSKLLTGGFTGLSILINMVLSNFGINLSVGILLIILNFPVALLCAREISKKFVFLSLLHIVLTSIFLKHIKFEPLFTNILLNLTIGAVVHGLQMVLALKVGGSTGGTDFIALYISNKINKSIWIYIFIFNMLVILFFGYMFTWDGAGYSIVFQFVTTKVIDTFYNRYRRMTLQVITKKGELVTEMYISKYRHGMTKIVGEGAYLKERVYICYTVVSVYEVNDIVKAILEVDQKAIINTFKTDAFYGKFYIPPI</sequence>
<dbReference type="Proteomes" id="UP000002072">
    <property type="component" value="Chromosome"/>
</dbReference>
<dbReference type="RefSeq" id="WP_012858929.1">
    <property type="nucleotide sequence ID" value="NC_013515.1"/>
</dbReference>
<feature type="transmembrane region" description="Helical" evidence="6">
    <location>
        <begin position="107"/>
        <end position="132"/>
    </location>
</feature>
<feature type="transmembrane region" description="Helical" evidence="6">
    <location>
        <begin position="83"/>
        <end position="101"/>
    </location>
</feature>
<dbReference type="STRING" id="519441.Smon_0914"/>
<keyword evidence="3 6" id="KW-0812">Transmembrane</keyword>
<dbReference type="OrthoDB" id="9779786at2"/>
<evidence type="ECO:0000256" key="3">
    <source>
        <dbReference type="ARBA" id="ARBA00022692"/>
    </source>
</evidence>
<dbReference type="Pfam" id="PF02588">
    <property type="entry name" value="YitT_membrane"/>
    <property type="match status" value="1"/>
</dbReference>
<feature type="domain" description="DUF2179" evidence="7">
    <location>
        <begin position="223"/>
        <end position="277"/>
    </location>
</feature>
<dbReference type="GeneID" id="29673743"/>
<evidence type="ECO:0000313" key="9">
    <source>
        <dbReference type="Proteomes" id="UP000002072"/>
    </source>
</evidence>
<dbReference type="InterPro" id="IPR015867">
    <property type="entry name" value="N-reg_PII/ATP_PRibTrfase_C"/>
</dbReference>
<accession>D1AYK4</accession>
<dbReference type="EMBL" id="CP001779">
    <property type="protein sequence ID" value="ACZ01380.1"/>
    <property type="molecule type" value="Genomic_DNA"/>
</dbReference>
<dbReference type="PANTHER" id="PTHR33545:SF5">
    <property type="entry name" value="UPF0750 MEMBRANE PROTEIN YITT"/>
    <property type="match status" value="1"/>
</dbReference>
<comment type="subcellular location">
    <subcellularLocation>
        <location evidence="1">Cell membrane</location>
        <topology evidence="1">Multi-pass membrane protein</topology>
    </subcellularLocation>
</comment>
<feature type="transmembrane region" description="Helical" evidence="6">
    <location>
        <begin position="51"/>
        <end position="76"/>
    </location>
</feature>
<evidence type="ECO:0000256" key="5">
    <source>
        <dbReference type="ARBA" id="ARBA00023136"/>
    </source>
</evidence>
<keyword evidence="5 6" id="KW-0472">Membrane</keyword>
<keyword evidence="9" id="KW-1185">Reference proteome</keyword>
<dbReference type="PANTHER" id="PTHR33545">
    <property type="entry name" value="UPF0750 MEMBRANE PROTEIN YITT-RELATED"/>
    <property type="match status" value="1"/>
</dbReference>
<dbReference type="eggNOG" id="COG1284">
    <property type="taxonomic scope" value="Bacteria"/>
</dbReference>
<dbReference type="HOGENOM" id="CLU_063199_2_0_0"/>
<feature type="transmembrane region" description="Helical" evidence="6">
    <location>
        <begin position="153"/>
        <end position="171"/>
    </location>
</feature>
<dbReference type="Pfam" id="PF10035">
    <property type="entry name" value="DUF2179"/>
    <property type="match status" value="1"/>
</dbReference>
<keyword evidence="4 6" id="KW-1133">Transmembrane helix</keyword>
<keyword evidence="2" id="KW-1003">Cell membrane</keyword>